<dbReference type="RefSeq" id="XP_011501527.1">
    <property type="nucleotide sequence ID" value="XM_011503225.1"/>
</dbReference>
<evidence type="ECO:0000313" key="1">
    <source>
        <dbReference type="Proteomes" id="UP000695007"/>
    </source>
</evidence>
<protein>
    <submittedName>
        <fullName evidence="2">Protein FRA10AC1 homolog</fullName>
    </submittedName>
</protein>
<dbReference type="KEGG" id="csol:105365127"/>
<keyword evidence="1" id="KW-1185">Reference proteome</keyword>
<dbReference type="Proteomes" id="UP000695007">
    <property type="component" value="Unplaced"/>
</dbReference>
<name>A0AAJ7DYW8_9HYME</name>
<dbReference type="GeneID" id="105365127"/>
<organism evidence="1 2">
    <name type="scientific">Ceratosolen solmsi marchali</name>
    <dbReference type="NCBI Taxonomy" id="326594"/>
    <lineage>
        <taxon>Eukaryota</taxon>
        <taxon>Metazoa</taxon>
        <taxon>Ecdysozoa</taxon>
        <taxon>Arthropoda</taxon>
        <taxon>Hexapoda</taxon>
        <taxon>Insecta</taxon>
        <taxon>Pterygota</taxon>
        <taxon>Neoptera</taxon>
        <taxon>Endopterygota</taxon>
        <taxon>Hymenoptera</taxon>
        <taxon>Apocrita</taxon>
        <taxon>Proctotrupomorpha</taxon>
        <taxon>Chalcidoidea</taxon>
        <taxon>Agaonidae</taxon>
        <taxon>Agaoninae</taxon>
        <taxon>Ceratosolen</taxon>
    </lineage>
</organism>
<sequence length="191" mass="22364">MDTANIAIKKTSSTNSNILSSHHKFLWDENNDAAISLENQIAKNYHDQLFKEYCISDMTHYMTNQIALRWRTKKEVISGKGEYICGDKNCNSIKGLKSWEVNFKYTEHGKKMNTLVKLNKVKKESNIYKNVELESELIKDSSMKSSINETCKDHNDYISKWNIESFKKIDMNISKKIDVYLQDLFQWIETT</sequence>
<accession>A0AAJ7DYW8</accession>
<proteinExistence type="predicted"/>
<dbReference type="InterPro" id="IPR019129">
    <property type="entry name" value="Folate-sensitive_fs_Fra10Ac1"/>
</dbReference>
<dbReference type="Pfam" id="PF09725">
    <property type="entry name" value="Fra10Ac1"/>
    <property type="match status" value="1"/>
</dbReference>
<dbReference type="AlphaFoldDB" id="A0AAJ7DYW8"/>
<gene>
    <name evidence="2" type="primary">LOC105365127</name>
</gene>
<reference evidence="2" key="1">
    <citation type="submission" date="2025-08" db="UniProtKB">
        <authorList>
            <consortium name="RefSeq"/>
        </authorList>
    </citation>
    <scope>IDENTIFICATION</scope>
</reference>
<evidence type="ECO:0000313" key="2">
    <source>
        <dbReference type="RefSeq" id="XP_011501527.1"/>
    </source>
</evidence>